<gene>
    <name evidence="1" type="ORF">QAD02_003966</name>
</gene>
<dbReference type="Proteomes" id="UP001239111">
    <property type="component" value="Chromosome 3"/>
</dbReference>
<reference evidence="1" key="1">
    <citation type="submission" date="2023-04" db="EMBL/GenBank/DDBJ databases">
        <title>A chromosome-level genome assembly of the parasitoid wasp Eretmocerus hayati.</title>
        <authorList>
            <person name="Zhong Y."/>
            <person name="Liu S."/>
            <person name="Liu Y."/>
        </authorList>
    </citation>
    <scope>NUCLEOTIDE SEQUENCE</scope>
    <source>
        <strain evidence="1">ZJU_SS_LIU_2023</strain>
    </source>
</reference>
<accession>A0ACC2NP80</accession>
<proteinExistence type="predicted"/>
<dbReference type="EMBL" id="CM056743">
    <property type="protein sequence ID" value="KAJ8672706.1"/>
    <property type="molecule type" value="Genomic_DNA"/>
</dbReference>
<evidence type="ECO:0000313" key="2">
    <source>
        <dbReference type="Proteomes" id="UP001239111"/>
    </source>
</evidence>
<organism evidence="1 2">
    <name type="scientific">Eretmocerus hayati</name>
    <dbReference type="NCBI Taxonomy" id="131215"/>
    <lineage>
        <taxon>Eukaryota</taxon>
        <taxon>Metazoa</taxon>
        <taxon>Ecdysozoa</taxon>
        <taxon>Arthropoda</taxon>
        <taxon>Hexapoda</taxon>
        <taxon>Insecta</taxon>
        <taxon>Pterygota</taxon>
        <taxon>Neoptera</taxon>
        <taxon>Endopterygota</taxon>
        <taxon>Hymenoptera</taxon>
        <taxon>Apocrita</taxon>
        <taxon>Proctotrupomorpha</taxon>
        <taxon>Chalcidoidea</taxon>
        <taxon>Aphelinidae</taxon>
        <taxon>Aphelininae</taxon>
        <taxon>Eretmocerus</taxon>
    </lineage>
</organism>
<keyword evidence="2" id="KW-1185">Reference proteome</keyword>
<protein>
    <submittedName>
        <fullName evidence="1">Uncharacterized protein</fullName>
    </submittedName>
</protein>
<sequence>MRLQPPPRRSARALLLLATSAMTLLLLLCIVPSGCQAIISDQRLCYDEACSVPVSQGRTTLPYNSNSRDVLSFPANTVVTVYSKEAGSRKDLWGVEIRGRRGYAPSTFIREYKIYHKKDDLKYTVPTEDTSREKVLNVTQEPKATTQSSDPTVSGNVQTDQVQAKLQEDAISKEAQAEKFDPHQVSPSYESIYDGTVIPLENENGKPTIQSYSTKILADEESIAAKLGKDEELMSLNSSSDNLSEEEVVAPPAGETVTLPSTDDSIDLLNESAESQGNKDVESSYSSEIPVEDTGSKEEVQLDMYPSILSSTFSALSGMLGNGEESSEDSIEVDSSEKSVDEETTEETPVINKPEESSPEINLDQITDKIGIEDELKKVENEFVEEAENKKLDETPQSETDQIFMNEKIPDDLDAQIDKIINEINELSSTQDENLDQNHLHKDKGIVDPNSQNETINNSHDALKSANAEPVEATTNPDESLTPITENGGSYSEVSKPKGIETSSSSENLEVQSSIDTDQLSLQDPKANSTVIDTIVGDNPATLEVSLKEQDNEESAPVLSETLLSKAKNFAPTDSVPIESVENNHDSSLTLEERDILESTTIYSETFLSEKKEPTSTDDAPTNDTRNNHDSSFPKVETISTPDGQTETGKDTQINNDMLDSNNNIIDTSTLDNTKSPLQNDSTSEHVVSDSHLEKTIQEQVLDVPDTLSIGEFLNNRNLLNAEEGKTETDEIASENTIGFSTNAITMNQIKDEVIEVANPVVSENSIENVQISQSHDVLQKVDGNEVKDASNDAKKDENPFVHHIEEIVTDVPLDTRDQKSHCSNEFAGHQYRADVNAVTNERRMEGNSETLLVVCITAVTTLLFSLGYYFIESKRRDAYLVGKINVLEKELMITKKECTMLDENFKSTKTKLDSIEDESFGSNEMVLSLKAELVAAENTKVELEDQIATLEKELESTSEAGLELERMLREILSTHSDENNPLAKSIEDLQVRLNDQQMANESLTNALAAKSQELDFCKLENETLTGDLSMSLKKVEQLEIEITKLAEEVKSQMDAKHNLEQTLTSKVHKLEVQVKSLSEDKAHIRKQLKMKELEVKELSEVVEKFNSDSLNFEKLYEVSHIKAEAVHTADERDELKMKLSEEEGARQLLEEHMKVINQEVASLSEQCKAAEKEKKDAETRLEVLTKFFEEKESQRQKEEALWLEKQGEVSTTVDRLHTMQAEILNYKQQIEMLKREIFDQEREYKNQISALENKAHEHWLAARQNERRLEEVKAECSQLRNRLTLVEKSINDVDSDAKLNRLHGANGETSAHTSSLYPGGETSTSPLLFSPGGGGGSGGVPPPSYLFGMPPPPPPPTLGYLPLPPELVGSRPPPLGGGRLSSPPPPPQSSSSATHSGANNASSSAASPPPLMPPFPMPPFPGDHLPPLPPLHMLKHLPPPSAGGPLPPLSFPPQHPAHHLHHNHHGAPWPPDDPADGAPPSSFARTGSQQQRHNRNHKGSLHSSGESLDKSHHSGKV</sequence>
<evidence type="ECO:0000313" key="1">
    <source>
        <dbReference type="EMBL" id="KAJ8672706.1"/>
    </source>
</evidence>
<name>A0ACC2NP80_9HYME</name>
<comment type="caution">
    <text evidence="1">The sequence shown here is derived from an EMBL/GenBank/DDBJ whole genome shotgun (WGS) entry which is preliminary data.</text>
</comment>